<sequence length="45" mass="4908">MTPIAITMLVISLATIWGGLALSLVHLSRHPEDEDQLPEDIAPEL</sequence>
<dbReference type="OrthoDB" id="6712920at2"/>
<organism evidence="1 2">
    <name type="scientific">Paeniglutamicibacter gangotriensis</name>
    <dbReference type="NCBI Taxonomy" id="254787"/>
    <lineage>
        <taxon>Bacteria</taxon>
        <taxon>Bacillati</taxon>
        <taxon>Actinomycetota</taxon>
        <taxon>Actinomycetes</taxon>
        <taxon>Micrococcales</taxon>
        <taxon>Micrococcaceae</taxon>
        <taxon>Paeniglutamicibacter</taxon>
    </lineage>
</organism>
<dbReference type="InterPro" id="IPR031596">
    <property type="entry name" value="MaAIMP_sms"/>
</dbReference>
<reference evidence="1 2" key="1">
    <citation type="submission" date="2019-07" db="EMBL/GenBank/DDBJ databases">
        <title>Analysis of the biochemical properties, biological activity and biotechnological potential of siderophores and biosurfactants produced by Antarctic psychrotolerant bacteria.</title>
        <authorList>
            <person name="Styczynski M."/>
            <person name="Krucon T."/>
            <person name="Decewicz P."/>
            <person name="Dziewit L."/>
        </authorList>
    </citation>
    <scope>NUCLEOTIDE SEQUENCE [LARGE SCALE GENOMIC DNA]</scope>
    <source>
        <strain evidence="1 2">ANT_H27</strain>
    </source>
</reference>
<dbReference type="Pfam" id="PF16951">
    <property type="entry name" value="MaAIMP_sms"/>
    <property type="match status" value="1"/>
</dbReference>
<dbReference type="AlphaFoldDB" id="A0A5B0E9E5"/>
<comment type="caution">
    <text evidence="1">The sequence shown here is derived from an EMBL/GenBank/DDBJ whole genome shotgun (WGS) entry which is preliminary data.</text>
</comment>
<gene>
    <name evidence="1" type="ORF">FQ154_15980</name>
</gene>
<protein>
    <submittedName>
        <fullName evidence="1">Methionine/alanine import family NSS transporter small subunit</fullName>
    </submittedName>
</protein>
<name>A0A5B0E9E5_9MICC</name>
<evidence type="ECO:0000313" key="2">
    <source>
        <dbReference type="Proteomes" id="UP000323856"/>
    </source>
</evidence>
<accession>A0A5B0E9E5</accession>
<proteinExistence type="predicted"/>
<evidence type="ECO:0000313" key="1">
    <source>
        <dbReference type="EMBL" id="KAA0974340.1"/>
    </source>
</evidence>
<dbReference type="EMBL" id="VOBL01000019">
    <property type="protein sequence ID" value="KAA0974340.1"/>
    <property type="molecule type" value="Genomic_DNA"/>
</dbReference>
<dbReference type="NCBIfam" id="NF033493">
    <property type="entry name" value="MetS_like_NSS"/>
    <property type="match status" value="1"/>
</dbReference>
<dbReference type="Proteomes" id="UP000323856">
    <property type="component" value="Unassembled WGS sequence"/>
</dbReference>
<dbReference type="RefSeq" id="WP_149620498.1">
    <property type="nucleotide sequence ID" value="NZ_JBITUG010000008.1"/>
</dbReference>